<keyword evidence="1" id="KW-1133">Transmembrane helix</keyword>
<evidence type="ECO:0000313" key="3">
    <source>
        <dbReference type="Proteomes" id="UP000484164"/>
    </source>
</evidence>
<comment type="caution">
    <text evidence="2">The sequence shown here is derived from an EMBL/GenBank/DDBJ whole genome shotgun (WGS) entry which is preliminary data.</text>
</comment>
<feature type="transmembrane region" description="Helical" evidence="1">
    <location>
        <begin position="155"/>
        <end position="174"/>
    </location>
</feature>
<feature type="transmembrane region" description="Helical" evidence="1">
    <location>
        <begin position="403"/>
        <end position="420"/>
    </location>
</feature>
<evidence type="ECO:0000313" key="2">
    <source>
        <dbReference type="EMBL" id="KAB2816400.1"/>
    </source>
</evidence>
<sequence>MQKGVYTGLNCLNKLSFLCYLTLLIETVFMHYAKKLLLLFTLLLGIFFASESYKYLELRPQGPHQWRQTDCASFTLNYAKDDLPLLEPSIHKLFSDNGTTGKTAGEFPLLYYFVGQVWKVTGQNEPLYRIINLSIFCLGLLALFRAIYPFIRHRALAYLLAALPLSIPVITYYAPNFLQNSTALSMVFIAWSFVSAFIRNPKIGYALLATLFFALGGLLKITALISFLALLGTLAIDLLWKFDSRVIFKTKKRAITILSTSAAFVLGSSALWYKMARDYCTEHGGWFTFNDLWPIWRSTPEYIKSTFDRITDYWKFEFFTGAQYILLVLAIVFVLIKFKRLRFFEKGMIGFLVIGNLSYFLLWFNAAYDHDYYFINLYALPVFLLFVLFKYTDLSRWLPKKASTPVLWVLTIVALGWSASSASKSLHMRYNGWINGNGHNQFEDFFDITPYLRNELKIDRKVPVIVYPDPSYSISLYLADQVGWPIRRSANAAELWYSINLHQPAYILVNDTTDFNRRNYAEDLPIERVGNHKSVDIYQISREQ</sequence>
<gene>
    <name evidence="2" type="ORF">F8C82_12010</name>
</gene>
<reference evidence="2 3" key="1">
    <citation type="submission" date="2019-10" db="EMBL/GenBank/DDBJ databases">
        <title>Genome sequence of Phaeocystidibacter marisrubri JCM30614 (type strain).</title>
        <authorList>
            <person name="Bowman J.P."/>
        </authorList>
    </citation>
    <scope>NUCLEOTIDE SEQUENCE [LARGE SCALE GENOMIC DNA]</scope>
    <source>
        <strain evidence="2 3">JCM 30614</strain>
    </source>
</reference>
<feature type="transmembrane region" description="Helical" evidence="1">
    <location>
        <begin position="372"/>
        <end position="391"/>
    </location>
</feature>
<feature type="transmembrane region" description="Helical" evidence="1">
    <location>
        <begin position="180"/>
        <end position="198"/>
    </location>
</feature>
<feature type="transmembrane region" description="Helical" evidence="1">
    <location>
        <begin position="254"/>
        <end position="273"/>
    </location>
</feature>
<feature type="transmembrane region" description="Helical" evidence="1">
    <location>
        <begin position="203"/>
        <end position="219"/>
    </location>
</feature>
<feature type="transmembrane region" description="Helical" evidence="1">
    <location>
        <begin position="348"/>
        <end position="366"/>
    </location>
</feature>
<organism evidence="2 3">
    <name type="scientific">Phaeocystidibacter marisrubri</name>
    <dbReference type="NCBI Taxonomy" id="1577780"/>
    <lineage>
        <taxon>Bacteria</taxon>
        <taxon>Pseudomonadati</taxon>
        <taxon>Bacteroidota</taxon>
        <taxon>Flavobacteriia</taxon>
        <taxon>Flavobacteriales</taxon>
        <taxon>Phaeocystidibacteraceae</taxon>
        <taxon>Phaeocystidibacter</taxon>
    </lineage>
</organism>
<name>A0A6L3ZFA9_9FLAO</name>
<evidence type="ECO:0008006" key="4">
    <source>
        <dbReference type="Google" id="ProtNLM"/>
    </source>
</evidence>
<feature type="transmembrane region" description="Helical" evidence="1">
    <location>
        <begin position="36"/>
        <end position="56"/>
    </location>
</feature>
<feature type="transmembrane region" description="Helical" evidence="1">
    <location>
        <begin position="318"/>
        <end position="336"/>
    </location>
</feature>
<proteinExistence type="predicted"/>
<dbReference type="EMBL" id="WBVQ01000002">
    <property type="protein sequence ID" value="KAB2816400.1"/>
    <property type="molecule type" value="Genomic_DNA"/>
</dbReference>
<dbReference type="OrthoDB" id="1121601at2"/>
<keyword evidence="3" id="KW-1185">Reference proteome</keyword>
<keyword evidence="1" id="KW-0812">Transmembrane</keyword>
<dbReference type="Proteomes" id="UP000484164">
    <property type="component" value="Unassembled WGS sequence"/>
</dbReference>
<feature type="transmembrane region" description="Helical" evidence="1">
    <location>
        <begin position="127"/>
        <end position="148"/>
    </location>
</feature>
<dbReference type="AlphaFoldDB" id="A0A6L3ZFA9"/>
<evidence type="ECO:0000256" key="1">
    <source>
        <dbReference type="SAM" id="Phobius"/>
    </source>
</evidence>
<accession>A0A6L3ZFA9</accession>
<keyword evidence="1" id="KW-0472">Membrane</keyword>
<protein>
    <recommendedName>
        <fullName evidence="4">Glycosyltransferase RgtA/B/C/D-like domain-containing protein</fullName>
    </recommendedName>
</protein>